<dbReference type="STRING" id="48701.ENSPMEP00000020428"/>
<evidence type="ECO:0000259" key="6">
    <source>
        <dbReference type="PROSITE" id="PS51046"/>
    </source>
</evidence>
<reference evidence="7" key="1">
    <citation type="submission" date="2025-08" db="UniProtKB">
        <authorList>
            <consortium name="Ensembl"/>
        </authorList>
    </citation>
    <scope>IDENTIFICATION</scope>
</reference>
<dbReference type="InterPro" id="IPR012314">
    <property type="entry name" value="Pept_M12B_GON-ADAMTSs"/>
</dbReference>
<evidence type="ECO:0000256" key="4">
    <source>
        <dbReference type="ARBA" id="ARBA00022729"/>
    </source>
</evidence>
<protein>
    <recommendedName>
        <fullName evidence="6">GON domain-containing protein</fullName>
    </recommendedName>
</protein>
<dbReference type="GO" id="GO:0005576">
    <property type="term" value="C:extracellular region"/>
    <property type="evidence" value="ECO:0007669"/>
    <property type="project" value="UniProtKB-SubCell"/>
</dbReference>
<dbReference type="PANTHER" id="PTHR13723">
    <property type="entry name" value="ADAMTS A DISINTEGRIN AND METALLOPROTEASE WITH THROMBOSPONDIN MOTIFS PROTEASE"/>
    <property type="match status" value="1"/>
</dbReference>
<evidence type="ECO:0000256" key="2">
    <source>
        <dbReference type="ARBA" id="ARBA00022525"/>
    </source>
</evidence>
<dbReference type="InterPro" id="IPR036383">
    <property type="entry name" value="TSP1_rpt_sf"/>
</dbReference>
<evidence type="ECO:0000256" key="5">
    <source>
        <dbReference type="ARBA" id="ARBA00022737"/>
    </source>
</evidence>
<dbReference type="InterPro" id="IPR000884">
    <property type="entry name" value="TSP1_rpt"/>
</dbReference>
<dbReference type="SMART" id="SM00209">
    <property type="entry name" value="TSP1"/>
    <property type="match status" value="8"/>
</dbReference>
<evidence type="ECO:0000313" key="8">
    <source>
        <dbReference type="Proteomes" id="UP000261480"/>
    </source>
</evidence>
<dbReference type="Ensembl" id="ENSPMET00000030055.1">
    <property type="protein sequence ID" value="ENSPMEP00000020428.1"/>
    <property type="gene ID" value="ENSPMEG00000023597.1"/>
</dbReference>
<dbReference type="PROSITE" id="PS51046">
    <property type="entry name" value="GON"/>
    <property type="match status" value="1"/>
</dbReference>
<dbReference type="PANTHER" id="PTHR13723:SF165">
    <property type="entry name" value="A DISINTEGRIN AND METALLOPROTEINASE WITH THROMBOSPONDIN MOTIFS 20"/>
    <property type="match status" value="1"/>
</dbReference>
<keyword evidence="8" id="KW-1185">Reference proteome</keyword>
<dbReference type="GO" id="GO:0008270">
    <property type="term" value="F:zinc ion binding"/>
    <property type="evidence" value="ECO:0007669"/>
    <property type="project" value="InterPro"/>
</dbReference>
<name>A0A3B3XZV1_9TELE</name>
<sequence>ICRDAQGGVADESYCAHLPRPPEFSTCFSPCGQWHAGEWSACSVTCSVGRTTRHVVCSDYHQPVDQSLCDPDERPAAEQECTAAPCPSAYNRQHIYEQPYGYPQDPGRHPGHSSWNVPSADNQWRTGPWGACSSTCAGGFQRRVVVCQDADGRSNSYCDERVKPAESKSCDSGPCPLWNYGVWGECTQTCGGGRKTRLVVCQRPSGQRLNDYNCDVLDKPHDVEQCNLQSCPGAASWHRRPWKPCSVSCGRGTKQREIACVFQNQTQIKDAYCGHLPRPRAQKACRARGCPAWKANRWRECSVTCGSGVQQRDVYCRLKGSGRVREDLCSPHLRPPTVQVCQTAECTRYTWVASEWEQCNATCGEGMKSRKVRCIGPGLTPAHDDRCGPSTRPPSLHHCREEPCLYTWTTGEWSQCSASCGVGYQQRFVSCSLMPSSSHSQRFHAQPSSAGKICPQPHPPATQPCLLTECPHSSYWKVGPWTECSLTCGAGVMERRVECVTSKGQMSKHCRPSDRPESQAACQERQCELPTFNLVCKKIHKSGVRMDGEYYLKVKFRTLQIYCAEMQTDFPKEYVTLRSGQTDNYSEVYGHRLISPFECPYNGSRRQDCDCRNDYLAAGYTLFHKVRLDLNSLRIMITDLRFSQTIHGRPVPFATAGDCYSAAKCPQVGQVMPHGNDVVCRGGGGNPTCLLTDYI</sequence>
<keyword evidence="2" id="KW-0964">Secreted</keyword>
<evidence type="ECO:0000256" key="3">
    <source>
        <dbReference type="ARBA" id="ARBA00022723"/>
    </source>
</evidence>
<keyword evidence="4" id="KW-0732">Signal</keyword>
<dbReference type="Gene3D" id="2.20.100.10">
    <property type="entry name" value="Thrombospondin type-1 (TSP1) repeat"/>
    <property type="match status" value="8"/>
</dbReference>
<evidence type="ECO:0000256" key="1">
    <source>
        <dbReference type="ARBA" id="ARBA00004613"/>
    </source>
</evidence>
<dbReference type="PROSITE" id="PS50092">
    <property type="entry name" value="TSP1"/>
    <property type="match status" value="8"/>
</dbReference>
<dbReference type="GO" id="GO:0004222">
    <property type="term" value="F:metalloendopeptidase activity"/>
    <property type="evidence" value="ECO:0007669"/>
    <property type="project" value="InterPro"/>
</dbReference>
<dbReference type="Pfam" id="PF19030">
    <property type="entry name" value="TSP1_ADAMTS"/>
    <property type="match status" value="8"/>
</dbReference>
<dbReference type="Pfam" id="PF08685">
    <property type="entry name" value="GON"/>
    <property type="match status" value="1"/>
</dbReference>
<dbReference type="FunFam" id="2.20.100.10:FF:000005">
    <property type="entry name" value="ADAM metallopeptidase with thrombospondin type 1 motif 9"/>
    <property type="match status" value="5"/>
</dbReference>
<organism evidence="7 8">
    <name type="scientific">Poecilia mexicana</name>
    <dbReference type="NCBI Taxonomy" id="48701"/>
    <lineage>
        <taxon>Eukaryota</taxon>
        <taxon>Metazoa</taxon>
        <taxon>Chordata</taxon>
        <taxon>Craniata</taxon>
        <taxon>Vertebrata</taxon>
        <taxon>Euteleostomi</taxon>
        <taxon>Actinopterygii</taxon>
        <taxon>Neopterygii</taxon>
        <taxon>Teleostei</taxon>
        <taxon>Neoteleostei</taxon>
        <taxon>Acanthomorphata</taxon>
        <taxon>Ovalentaria</taxon>
        <taxon>Atherinomorphae</taxon>
        <taxon>Cyprinodontiformes</taxon>
        <taxon>Poeciliidae</taxon>
        <taxon>Poeciliinae</taxon>
        <taxon>Poecilia</taxon>
    </lineage>
</organism>
<dbReference type="InterPro" id="IPR050439">
    <property type="entry name" value="ADAMTS_ADAMTS-like"/>
</dbReference>
<keyword evidence="3" id="KW-0479">Metal-binding</keyword>
<evidence type="ECO:0000313" key="7">
    <source>
        <dbReference type="Ensembl" id="ENSPMEP00000020428.1"/>
    </source>
</evidence>
<dbReference type="Proteomes" id="UP000261480">
    <property type="component" value="Unplaced"/>
</dbReference>
<feature type="domain" description="GON" evidence="6">
    <location>
        <begin position="532"/>
        <end position="695"/>
    </location>
</feature>
<dbReference type="SUPFAM" id="SSF82895">
    <property type="entry name" value="TSP-1 type 1 repeat"/>
    <property type="match status" value="8"/>
</dbReference>
<dbReference type="AlphaFoldDB" id="A0A3B3XZV1"/>
<accession>A0A3B3XZV1</accession>
<keyword evidence="5" id="KW-0677">Repeat</keyword>
<comment type="subcellular location">
    <subcellularLocation>
        <location evidence="1">Secreted</location>
    </subcellularLocation>
</comment>
<proteinExistence type="predicted"/>
<reference evidence="7" key="2">
    <citation type="submission" date="2025-09" db="UniProtKB">
        <authorList>
            <consortium name="Ensembl"/>
        </authorList>
    </citation>
    <scope>IDENTIFICATION</scope>
</reference>